<dbReference type="GeneID" id="36590284"/>
<sequence length="104" mass="11456">MARTSVASIGYEISPSYWNKGYLTEALSGFLSAYWKIHPEGLQGSKLDESGRVFVDATALENNAASLRVLEKAGFVSVGQETAKDWYGGPDVVLKRCRVWKPVE</sequence>
<protein>
    <recommendedName>
        <fullName evidence="1">N-acetyltransferase domain-containing protein</fullName>
    </recommendedName>
</protein>
<proteinExistence type="predicted"/>
<evidence type="ECO:0000313" key="2">
    <source>
        <dbReference type="EMBL" id="PMD49416.1"/>
    </source>
</evidence>
<dbReference type="GO" id="GO:0016747">
    <property type="term" value="F:acyltransferase activity, transferring groups other than amino-acyl groups"/>
    <property type="evidence" value="ECO:0007669"/>
    <property type="project" value="InterPro"/>
</dbReference>
<dbReference type="PANTHER" id="PTHR43792">
    <property type="entry name" value="GNAT FAMILY, PUTATIVE (AFU_ORTHOLOGUE AFUA_3G00765)-RELATED-RELATED"/>
    <property type="match status" value="1"/>
</dbReference>
<dbReference type="EMBL" id="KZ613921">
    <property type="protein sequence ID" value="PMD49416.1"/>
    <property type="molecule type" value="Genomic_DNA"/>
</dbReference>
<dbReference type="PANTHER" id="PTHR43792:SF1">
    <property type="entry name" value="N-ACETYLTRANSFERASE DOMAIN-CONTAINING PROTEIN"/>
    <property type="match status" value="1"/>
</dbReference>
<dbReference type="Pfam" id="PF13302">
    <property type="entry name" value="Acetyltransf_3"/>
    <property type="match status" value="1"/>
</dbReference>
<dbReference type="RefSeq" id="XP_024726320.1">
    <property type="nucleotide sequence ID" value="XM_024882207.1"/>
</dbReference>
<organism evidence="2 3">
    <name type="scientific">Hyaloscypha bicolor E</name>
    <dbReference type="NCBI Taxonomy" id="1095630"/>
    <lineage>
        <taxon>Eukaryota</taxon>
        <taxon>Fungi</taxon>
        <taxon>Dikarya</taxon>
        <taxon>Ascomycota</taxon>
        <taxon>Pezizomycotina</taxon>
        <taxon>Leotiomycetes</taxon>
        <taxon>Helotiales</taxon>
        <taxon>Hyaloscyphaceae</taxon>
        <taxon>Hyaloscypha</taxon>
        <taxon>Hyaloscypha bicolor</taxon>
    </lineage>
</organism>
<dbReference type="OrthoDB" id="3537228at2759"/>
<evidence type="ECO:0000313" key="3">
    <source>
        <dbReference type="Proteomes" id="UP000235371"/>
    </source>
</evidence>
<dbReference type="Proteomes" id="UP000235371">
    <property type="component" value="Unassembled WGS sequence"/>
</dbReference>
<dbReference type="SUPFAM" id="SSF55729">
    <property type="entry name" value="Acyl-CoA N-acyltransferases (Nat)"/>
    <property type="match status" value="1"/>
</dbReference>
<feature type="domain" description="N-acetyltransferase" evidence="1">
    <location>
        <begin position="7"/>
        <end position="76"/>
    </location>
</feature>
<gene>
    <name evidence="2" type="ORF">K444DRAFT_622976</name>
</gene>
<dbReference type="InterPro" id="IPR051531">
    <property type="entry name" value="N-acetyltransferase"/>
</dbReference>
<dbReference type="InterPro" id="IPR000182">
    <property type="entry name" value="GNAT_dom"/>
</dbReference>
<reference evidence="2 3" key="1">
    <citation type="submission" date="2016-04" db="EMBL/GenBank/DDBJ databases">
        <title>A degradative enzymes factory behind the ericoid mycorrhizal symbiosis.</title>
        <authorList>
            <consortium name="DOE Joint Genome Institute"/>
            <person name="Martino E."/>
            <person name="Morin E."/>
            <person name="Grelet G."/>
            <person name="Kuo A."/>
            <person name="Kohler A."/>
            <person name="Daghino S."/>
            <person name="Barry K."/>
            <person name="Choi C."/>
            <person name="Cichocki N."/>
            <person name="Clum A."/>
            <person name="Copeland A."/>
            <person name="Hainaut M."/>
            <person name="Haridas S."/>
            <person name="Labutti K."/>
            <person name="Lindquist E."/>
            <person name="Lipzen A."/>
            <person name="Khouja H.-R."/>
            <person name="Murat C."/>
            <person name="Ohm R."/>
            <person name="Olson A."/>
            <person name="Spatafora J."/>
            <person name="Veneault-Fourrey C."/>
            <person name="Henrissat B."/>
            <person name="Grigoriev I."/>
            <person name="Martin F."/>
            <person name="Perotto S."/>
        </authorList>
    </citation>
    <scope>NUCLEOTIDE SEQUENCE [LARGE SCALE GENOMIC DNA]</scope>
    <source>
        <strain evidence="2 3">E</strain>
    </source>
</reference>
<keyword evidence="3" id="KW-1185">Reference proteome</keyword>
<accession>A0A2J6SF82</accession>
<dbReference type="InterPro" id="IPR016181">
    <property type="entry name" value="Acyl_CoA_acyltransferase"/>
</dbReference>
<dbReference type="Gene3D" id="3.40.630.30">
    <property type="match status" value="1"/>
</dbReference>
<name>A0A2J6SF82_9HELO</name>
<dbReference type="InParanoid" id="A0A2J6SF82"/>
<dbReference type="AlphaFoldDB" id="A0A2J6SF82"/>
<evidence type="ECO:0000259" key="1">
    <source>
        <dbReference type="Pfam" id="PF13302"/>
    </source>
</evidence>